<organism evidence="1 2">
    <name type="scientific">Microdochium bolleyi</name>
    <dbReference type="NCBI Taxonomy" id="196109"/>
    <lineage>
        <taxon>Eukaryota</taxon>
        <taxon>Fungi</taxon>
        <taxon>Dikarya</taxon>
        <taxon>Ascomycota</taxon>
        <taxon>Pezizomycotina</taxon>
        <taxon>Sordariomycetes</taxon>
        <taxon>Xylariomycetidae</taxon>
        <taxon>Xylariales</taxon>
        <taxon>Microdochiaceae</taxon>
        <taxon>Microdochium</taxon>
    </lineage>
</organism>
<protein>
    <submittedName>
        <fullName evidence="1">Uncharacterized protein</fullName>
    </submittedName>
</protein>
<keyword evidence="2" id="KW-1185">Reference proteome</keyword>
<evidence type="ECO:0000313" key="1">
    <source>
        <dbReference type="EMBL" id="KXJ87025.1"/>
    </source>
</evidence>
<gene>
    <name evidence="1" type="ORF">Micbo1qcDRAFT_179276</name>
</gene>
<accession>A0A136IQ24</accession>
<proteinExistence type="predicted"/>
<evidence type="ECO:0000313" key="2">
    <source>
        <dbReference type="Proteomes" id="UP000070501"/>
    </source>
</evidence>
<dbReference type="AlphaFoldDB" id="A0A136IQ24"/>
<sequence>MCVIVPVRFAYCKHTWHRGHPVTCDLAASASRKEQCQSHIPPRSACTNFELDSSGQGKAEAIKGSCQYCSCHEEITEKIQAEIGSVKLMVAGKKHKSIDKEKLGSWEGDASMSTLRTRFEECQRQVVRLREQEKAKECVKELKRFHQCYLQMSRPVRKSLSSNGAVEK</sequence>
<dbReference type="EMBL" id="KQ964264">
    <property type="protein sequence ID" value="KXJ87025.1"/>
    <property type="molecule type" value="Genomic_DNA"/>
</dbReference>
<name>A0A136IQ24_9PEZI</name>
<dbReference type="InParanoid" id="A0A136IQ24"/>
<reference evidence="2" key="1">
    <citation type="submission" date="2016-02" db="EMBL/GenBank/DDBJ databases">
        <title>Draft genome sequence of Microdochium bolleyi, a fungal endophyte of beachgrass.</title>
        <authorList>
            <consortium name="DOE Joint Genome Institute"/>
            <person name="David A.S."/>
            <person name="May G."/>
            <person name="Haridas S."/>
            <person name="Lim J."/>
            <person name="Wang M."/>
            <person name="Labutti K."/>
            <person name="Lipzen A."/>
            <person name="Barry K."/>
            <person name="Grigoriev I.V."/>
        </authorList>
    </citation>
    <scope>NUCLEOTIDE SEQUENCE [LARGE SCALE GENOMIC DNA]</scope>
    <source>
        <strain evidence="2">J235TASD1</strain>
    </source>
</reference>
<dbReference type="Proteomes" id="UP000070501">
    <property type="component" value="Unassembled WGS sequence"/>
</dbReference>